<keyword evidence="2" id="KW-0238">DNA-binding</keyword>
<dbReference type="Pfam" id="PF25872">
    <property type="entry name" value="HTH_77"/>
    <property type="match status" value="1"/>
</dbReference>
<comment type="caution">
    <text evidence="6">The sequence shown here is derived from an EMBL/GenBank/DDBJ whole genome shotgun (WGS) entry which is preliminary data.</text>
</comment>
<feature type="domain" description="Guanylate cyclase" evidence="5">
    <location>
        <begin position="26"/>
        <end position="134"/>
    </location>
</feature>
<evidence type="ECO:0000256" key="2">
    <source>
        <dbReference type="ARBA" id="ARBA00023125"/>
    </source>
</evidence>
<dbReference type="RefSeq" id="WP_234809885.1">
    <property type="nucleotide sequence ID" value="NZ_MVIM01000021.1"/>
</dbReference>
<dbReference type="InterPro" id="IPR058852">
    <property type="entry name" value="HTH_77"/>
</dbReference>
<dbReference type="SUPFAM" id="SSF55073">
    <property type="entry name" value="Nucleotide cyclase"/>
    <property type="match status" value="1"/>
</dbReference>
<dbReference type="STRING" id="75922.BST47_26725"/>
<protein>
    <submittedName>
        <fullName evidence="6">LuxR family transcriptional regulator</fullName>
    </submittedName>
</protein>
<keyword evidence="3" id="KW-0804">Transcription</keyword>
<dbReference type="Proteomes" id="UP000192411">
    <property type="component" value="Unassembled WGS sequence"/>
</dbReference>
<dbReference type="GO" id="GO:0003677">
    <property type="term" value="F:DNA binding"/>
    <property type="evidence" value="ECO:0007669"/>
    <property type="project" value="UniProtKB-KW"/>
</dbReference>
<dbReference type="GO" id="GO:0004016">
    <property type="term" value="F:adenylate cyclase activity"/>
    <property type="evidence" value="ECO:0007669"/>
    <property type="project" value="UniProtKB-ARBA"/>
</dbReference>
<dbReference type="Pfam" id="PF00196">
    <property type="entry name" value="GerE"/>
    <property type="match status" value="1"/>
</dbReference>
<dbReference type="GO" id="GO:0035556">
    <property type="term" value="P:intracellular signal transduction"/>
    <property type="evidence" value="ECO:0007669"/>
    <property type="project" value="InterPro"/>
</dbReference>
<dbReference type="SUPFAM" id="SSF46894">
    <property type="entry name" value="C-terminal effector domain of the bipartite response regulators"/>
    <property type="match status" value="1"/>
</dbReference>
<dbReference type="GO" id="GO:0009190">
    <property type="term" value="P:cyclic nucleotide biosynthetic process"/>
    <property type="evidence" value="ECO:0007669"/>
    <property type="project" value="InterPro"/>
</dbReference>
<dbReference type="InterPro" id="IPR029787">
    <property type="entry name" value="Nucleotide_cyclase"/>
</dbReference>
<reference evidence="6 7" key="1">
    <citation type="submission" date="2017-02" db="EMBL/GenBank/DDBJ databases">
        <title>The new phylogeny of genus Mycobacterium.</title>
        <authorList>
            <person name="Tortoli E."/>
            <person name="Trovato A."/>
            <person name="Cirillo D.M."/>
        </authorList>
    </citation>
    <scope>NUCLEOTIDE SEQUENCE [LARGE SCALE GENOMIC DNA]</scope>
    <source>
        <strain evidence="6 7">DSM 44338</strain>
    </source>
</reference>
<dbReference type="EMBL" id="MVIM01000021">
    <property type="protein sequence ID" value="ORB61691.1"/>
    <property type="molecule type" value="Genomic_DNA"/>
</dbReference>
<dbReference type="Gene3D" id="1.10.10.10">
    <property type="entry name" value="Winged helix-like DNA-binding domain superfamily/Winged helix DNA-binding domain"/>
    <property type="match status" value="1"/>
</dbReference>
<dbReference type="PRINTS" id="PR00364">
    <property type="entry name" value="DISEASERSIST"/>
</dbReference>
<dbReference type="PANTHER" id="PTHR47691">
    <property type="entry name" value="REGULATOR-RELATED"/>
    <property type="match status" value="1"/>
</dbReference>
<dbReference type="PROSITE" id="PS50125">
    <property type="entry name" value="GUANYLATE_CYCLASE_2"/>
    <property type="match status" value="1"/>
</dbReference>
<dbReference type="SUPFAM" id="SSF52540">
    <property type="entry name" value="P-loop containing nucleoside triphosphate hydrolases"/>
    <property type="match status" value="1"/>
</dbReference>
<keyword evidence="7" id="KW-1185">Reference proteome</keyword>
<dbReference type="PANTHER" id="PTHR47691:SF3">
    <property type="entry name" value="HTH-TYPE TRANSCRIPTIONAL REGULATOR RV0890C-RELATED"/>
    <property type="match status" value="1"/>
</dbReference>
<dbReference type="PROSITE" id="PS50043">
    <property type="entry name" value="HTH_LUXR_2"/>
    <property type="match status" value="1"/>
</dbReference>
<dbReference type="InterPro" id="IPR036388">
    <property type="entry name" value="WH-like_DNA-bd_sf"/>
</dbReference>
<evidence type="ECO:0000256" key="3">
    <source>
        <dbReference type="ARBA" id="ARBA00023163"/>
    </source>
</evidence>
<dbReference type="GO" id="GO:0006355">
    <property type="term" value="P:regulation of DNA-templated transcription"/>
    <property type="evidence" value="ECO:0007669"/>
    <property type="project" value="InterPro"/>
</dbReference>
<dbReference type="Pfam" id="PF00211">
    <property type="entry name" value="Guanylate_cyc"/>
    <property type="match status" value="1"/>
</dbReference>
<dbReference type="CDD" id="cd06170">
    <property type="entry name" value="LuxR_C_like"/>
    <property type="match status" value="1"/>
</dbReference>
<dbReference type="InterPro" id="IPR000792">
    <property type="entry name" value="Tscrpt_reg_LuxR_C"/>
</dbReference>
<evidence type="ECO:0000259" key="4">
    <source>
        <dbReference type="PROSITE" id="PS50043"/>
    </source>
</evidence>
<dbReference type="FunFam" id="1.10.10.10:FF:000553">
    <property type="entry name" value="Transcriptional regulator, LuxR family"/>
    <property type="match status" value="1"/>
</dbReference>
<dbReference type="InterPro" id="IPR001054">
    <property type="entry name" value="A/G_cyclase"/>
</dbReference>
<dbReference type="Gene3D" id="3.40.50.300">
    <property type="entry name" value="P-loop containing nucleotide triphosphate hydrolases"/>
    <property type="match status" value="1"/>
</dbReference>
<keyword evidence="1" id="KW-0805">Transcription regulation</keyword>
<sequence>MSEIDAAVLNWSDLGVSELVPTGTVTLLLADVEGSTRLWETQPDAMTPAFANLDRVLAEVVPIHGGVRPIEQGEGDSFVVAFGRASDAVACALDLQRAALAPIRLRIGLHTGEVQLRDESNYIGPTINRTARIRDLAHGGQTVLSGTTADLVLDHVPPDGWLAELGSHPVRDLPRPERIVQLCHPDTRNEFPPLRTAKAARSHNLPAQLTTFVGRVGQIDEVRALLRESRLVTLTGAGGAGKTRLAIETAGELAGEFDGGVWWIDLAPVADPAVVPVTIARTMGLPDQTGRSPMDTVLRFISDQKVLLLLDNCEHLLDVCGETITTLLNGCPQLTILGTSRETVSVAGEVTWRVPSLSLNGEAVSLFVDRARQARPTFRAAGEDAELVSDICRRLDGMPLAIELAAARVRALSLRQISDSLNDRFRLLTGGARNVLRRQQTLRASVNWSHALLTDAERTLFRRLGVFMGGFDLEAAQAVTAITEAEQFQILDQLTLLVDKSLVIADDESGVMRFRLLETMRQYTLEKLSESGEADEIRDRHRDHYVAAAATREANNSLVEWAESEIDNLRAAHTWSVEKADFEIALSFVSSLQRLWVHRARFLEGIGGFDRVFADMRYRDSDVATRVWVRAVADMSVLAAWITAPASLARAEDALGTARDLGDQDLVIWALTACGGLSYYSPEAARRYLTEAAELARAVGNQPMLCHVRGYQAFAANVAGEPLTSRLAAEEGGDIADMIGDRFMSRFCRLWQGFALMAEGNISKACDVLTSLLAETQAENERMLTLIGSVGLSNAFAFGGNVSAAAEMLQSARQLTAIMGGFHEDAIFNGSALVAVFADDCIAAKEAAEASMECAVSERAMYVRSSLAMPEALVGTGDIVSARRWVDENLTFVPGWFRCHALVTRAYIAIAQGELEQADDDAHESLAIACEIRAYLQVPDALDCLGRLAVVAGNHLLAARLFGAAAAARERIGIVRIPALTHGHVEVVDATLQALGQNEFDTAWTAGAALSTQDAIAYAQRGRGERKRPASGWESLTPTERNVVELVAEGLGNKDIAERLFISPRTVQTHLTHVYAKLNLESRIQLVQEASRHV</sequence>
<gene>
    <name evidence="6" type="ORF">BST47_26725</name>
</gene>
<dbReference type="GO" id="GO:0043531">
    <property type="term" value="F:ADP binding"/>
    <property type="evidence" value="ECO:0007669"/>
    <property type="project" value="InterPro"/>
</dbReference>
<proteinExistence type="predicted"/>
<dbReference type="CDD" id="cd07302">
    <property type="entry name" value="CHD"/>
    <property type="match status" value="1"/>
</dbReference>
<dbReference type="PROSITE" id="PS00622">
    <property type="entry name" value="HTH_LUXR_1"/>
    <property type="match status" value="1"/>
</dbReference>
<dbReference type="Gene3D" id="3.30.70.1230">
    <property type="entry name" value="Nucleotide cyclase"/>
    <property type="match status" value="2"/>
</dbReference>
<organism evidence="6 7">
    <name type="scientific">Mycolicibacterium tusciae</name>
    <dbReference type="NCBI Taxonomy" id="75922"/>
    <lineage>
        <taxon>Bacteria</taxon>
        <taxon>Bacillati</taxon>
        <taxon>Actinomycetota</taxon>
        <taxon>Actinomycetes</taxon>
        <taxon>Mycobacteriales</taxon>
        <taxon>Mycobacteriaceae</taxon>
        <taxon>Mycolicibacterium</taxon>
    </lineage>
</organism>
<evidence type="ECO:0000313" key="6">
    <source>
        <dbReference type="EMBL" id="ORB61691.1"/>
    </source>
</evidence>
<evidence type="ECO:0000259" key="5">
    <source>
        <dbReference type="PROSITE" id="PS50125"/>
    </source>
</evidence>
<dbReference type="SMART" id="SM00421">
    <property type="entry name" value="HTH_LUXR"/>
    <property type="match status" value="1"/>
</dbReference>
<accession>A0A1X0JG41</accession>
<dbReference type="AlphaFoldDB" id="A0A1X0JG41"/>
<evidence type="ECO:0000256" key="1">
    <source>
        <dbReference type="ARBA" id="ARBA00023015"/>
    </source>
</evidence>
<feature type="domain" description="HTH luxR-type" evidence="4">
    <location>
        <begin position="1029"/>
        <end position="1094"/>
    </location>
</feature>
<dbReference type="InterPro" id="IPR027417">
    <property type="entry name" value="P-loop_NTPase"/>
</dbReference>
<dbReference type="SMART" id="SM00044">
    <property type="entry name" value="CYCc"/>
    <property type="match status" value="1"/>
</dbReference>
<evidence type="ECO:0000313" key="7">
    <source>
        <dbReference type="Proteomes" id="UP000192411"/>
    </source>
</evidence>
<dbReference type="InterPro" id="IPR016032">
    <property type="entry name" value="Sig_transdc_resp-reg_C-effctor"/>
</dbReference>
<name>A0A1X0JG41_9MYCO</name>
<dbReference type="PRINTS" id="PR00038">
    <property type="entry name" value="HTHLUXR"/>
</dbReference>